<evidence type="ECO:0000256" key="8">
    <source>
        <dbReference type="PROSITE-ProRule" id="PRU00169"/>
    </source>
</evidence>
<accession>A0A100VRN8</accession>
<dbReference type="SMART" id="SM00342">
    <property type="entry name" value="HTH_ARAC"/>
    <property type="match status" value="1"/>
</dbReference>
<dbReference type="InterPro" id="IPR018060">
    <property type="entry name" value="HTH_AraC"/>
</dbReference>
<gene>
    <name evidence="11" type="ORF">PAHA3_4639</name>
</gene>
<dbReference type="SUPFAM" id="SSF52172">
    <property type="entry name" value="CheY-like"/>
    <property type="match status" value="1"/>
</dbReference>
<evidence type="ECO:0000313" key="11">
    <source>
        <dbReference type="EMBL" id="GAS84536.1"/>
    </source>
</evidence>
<evidence type="ECO:0000256" key="5">
    <source>
        <dbReference type="ARBA" id="ARBA00023015"/>
    </source>
</evidence>
<feature type="domain" description="HTH araC/xylS-type" evidence="9">
    <location>
        <begin position="258"/>
        <end position="356"/>
    </location>
</feature>
<organism evidence="11 12">
    <name type="scientific">Paenibacillus amylolyticus</name>
    <dbReference type="NCBI Taxonomy" id="1451"/>
    <lineage>
        <taxon>Bacteria</taxon>
        <taxon>Bacillati</taxon>
        <taxon>Bacillota</taxon>
        <taxon>Bacilli</taxon>
        <taxon>Bacillales</taxon>
        <taxon>Paenibacillaceae</taxon>
        <taxon>Paenibacillus</taxon>
    </lineage>
</organism>
<evidence type="ECO:0000313" key="12">
    <source>
        <dbReference type="Proteomes" id="UP000069697"/>
    </source>
</evidence>
<dbReference type="InterPro" id="IPR020449">
    <property type="entry name" value="Tscrpt_reg_AraC-type_HTH"/>
</dbReference>
<keyword evidence="2" id="KW-0963">Cytoplasm</keyword>
<dbReference type="Pfam" id="PF00072">
    <property type="entry name" value="Response_reg"/>
    <property type="match status" value="1"/>
</dbReference>
<keyword evidence="4" id="KW-0902">Two-component regulatory system</keyword>
<evidence type="ECO:0000256" key="1">
    <source>
        <dbReference type="ARBA" id="ARBA00004496"/>
    </source>
</evidence>
<dbReference type="GO" id="GO:0043565">
    <property type="term" value="F:sequence-specific DNA binding"/>
    <property type="evidence" value="ECO:0007669"/>
    <property type="project" value="InterPro"/>
</dbReference>
<comment type="subcellular location">
    <subcellularLocation>
        <location evidence="1">Cytoplasm</location>
    </subcellularLocation>
</comment>
<dbReference type="InterPro" id="IPR009057">
    <property type="entry name" value="Homeodomain-like_sf"/>
</dbReference>
<keyword evidence="3 8" id="KW-0597">Phosphoprotein</keyword>
<reference evidence="12" key="2">
    <citation type="submission" date="2016-01" db="EMBL/GenBank/DDBJ databases">
        <title>Draft Genome Sequence of Paenibacillus amylolyticus Heshi-A3 that Was Isolated from Fermented Rice Bran with Aging Salted Mackerel, Which Was Named Heshiko as Traditional Fermented Seafood in Japan.</title>
        <authorList>
            <person name="Akuzawa S."/>
            <person name="Nakagawa J."/>
            <person name="Kanekatsu T."/>
            <person name="Kubota E."/>
            <person name="Ohtake R."/>
            <person name="Suzuki T."/>
            <person name="Kanesaki Y."/>
        </authorList>
    </citation>
    <scope>NUCLEOTIDE SEQUENCE [LARGE SCALE GENOMIC DNA]</scope>
    <source>
        <strain evidence="12">Heshi-A3</strain>
    </source>
</reference>
<dbReference type="PANTHER" id="PTHR42713:SF3">
    <property type="entry name" value="TRANSCRIPTIONAL REGULATORY PROTEIN HPTR"/>
    <property type="match status" value="1"/>
</dbReference>
<dbReference type="AlphaFoldDB" id="A0A100VRN8"/>
<dbReference type="GO" id="GO:0005737">
    <property type="term" value="C:cytoplasm"/>
    <property type="evidence" value="ECO:0007669"/>
    <property type="project" value="UniProtKB-SubCell"/>
</dbReference>
<evidence type="ECO:0000256" key="7">
    <source>
        <dbReference type="ARBA" id="ARBA00023163"/>
    </source>
</evidence>
<dbReference type="SMART" id="SM00448">
    <property type="entry name" value="REC"/>
    <property type="match status" value="1"/>
</dbReference>
<evidence type="ECO:0000256" key="3">
    <source>
        <dbReference type="ARBA" id="ARBA00022553"/>
    </source>
</evidence>
<feature type="modified residue" description="4-aspartylphosphate" evidence="8">
    <location>
        <position position="59"/>
    </location>
</feature>
<dbReference type="RefSeq" id="WP_062836911.1">
    <property type="nucleotide sequence ID" value="NZ_BCNV01000005.1"/>
</dbReference>
<name>A0A100VRN8_PAEAM</name>
<keyword evidence="6" id="KW-0238">DNA-binding</keyword>
<dbReference type="PRINTS" id="PR00032">
    <property type="entry name" value="HTHARAC"/>
</dbReference>
<evidence type="ECO:0000259" key="9">
    <source>
        <dbReference type="PROSITE" id="PS01124"/>
    </source>
</evidence>
<reference evidence="11 12" key="1">
    <citation type="journal article" date="2016" name="Genome Announc.">
        <title>Draft Genome Sequence of Paenibacillus amylolyticus Heshi-A3, Isolated from Fermented Rice Bran in a Japanese Fermented Seafood Dish.</title>
        <authorList>
            <person name="Akuzawa S."/>
            <person name="Nagaoka J."/>
            <person name="Kanekatsu M."/>
            <person name="Kubota E."/>
            <person name="Ohtake R."/>
            <person name="Suzuki T."/>
            <person name="Kanesaki Y."/>
        </authorList>
    </citation>
    <scope>NUCLEOTIDE SEQUENCE [LARGE SCALE GENOMIC DNA]</scope>
    <source>
        <strain evidence="11 12">Heshi-A3</strain>
    </source>
</reference>
<protein>
    <submittedName>
        <fullName evidence="11">Chemotaxis protein, CheY</fullName>
    </submittedName>
</protein>
<feature type="domain" description="Response regulatory" evidence="10">
    <location>
        <begin position="7"/>
        <end position="124"/>
    </location>
</feature>
<keyword evidence="5" id="KW-0805">Transcription regulation</keyword>
<dbReference type="InterPro" id="IPR011006">
    <property type="entry name" value="CheY-like_superfamily"/>
</dbReference>
<dbReference type="InterPro" id="IPR001789">
    <property type="entry name" value="Sig_transdc_resp-reg_receiver"/>
</dbReference>
<dbReference type="PROSITE" id="PS01124">
    <property type="entry name" value="HTH_ARAC_FAMILY_2"/>
    <property type="match status" value="1"/>
</dbReference>
<evidence type="ECO:0000256" key="2">
    <source>
        <dbReference type="ARBA" id="ARBA00022490"/>
    </source>
</evidence>
<sequence length="369" mass="42811">MNKELYRVLLVDDEPWNRDILRNLGDWDELGMTVAGEAEDGEQAIQLVKQHQPHIIITDMRMPGTDGVELLQTLSGQYPQIKVIVVSGYDDFNYAKHAIRHRAADYLLKPVNPDELNGVLAKCAKELEKVESAPESWESYPSKFAGDFSLFQQQARLRFNDLNIQSLREWFQQLQQKLERCEIHRPRQLGRVAYELQALLDELCVSNGLYERPVATALPPSTALASIESTIDWISTPYYQALEQLIAQRKFKNKLNLDEVKQYIEQHCMEMITLEQLAQIFFVSKEYLSKVFKKEYEVNVTDYVVQLRMTRAKEWVMDEQIPFKHIAEMAGYEDVSYFYRVFKKHFGVSPGEMRKGQPRISGNSSSITE</sequence>
<dbReference type="EMBL" id="BCNV01000005">
    <property type="protein sequence ID" value="GAS84536.1"/>
    <property type="molecule type" value="Genomic_DNA"/>
</dbReference>
<evidence type="ECO:0000256" key="4">
    <source>
        <dbReference type="ARBA" id="ARBA00023012"/>
    </source>
</evidence>
<comment type="caution">
    <text evidence="11">The sequence shown here is derived from an EMBL/GenBank/DDBJ whole genome shotgun (WGS) entry which is preliminary data.</text>
</comment>
<dbReference type="Gene3D" id="1.10.10.60">
    <property type="entry name" value="Homeodomain-like"/>
    <property type="match status" value="2"/>
</dbReference>
<dbReference type="Pfam" id="PF12833">
    <property type="entry name" value="HTH_18"/>
    <property type="match status" value="1"/>
</dbReference>
<dbReference type="InterPro" id="IPR051552">
    <property type="entry name" value="HptR"/>
</dbReference>
<dbReference type="Proteomes" id="UP000069697">
    <property type="component" value="Unassembled WGS sequence"/>
</dbReference>
<dbReference type="Gene3D" id="3.40.50.2300">
    <property type="match status" value="1"/>
</dbReference>
<keyword evidence="7" id="KW-0804">Transcription</keyword>
<proteinExistence type="predicted"/>
<dbReference type="PROSITE" id="PS50110">
    <property type="entry name" value="RESPONSE_REGULATORY"/>
    <property type="match status" value="1"/>
</dbReference>
<dbReference type="SUPFAM" id="SSF46689">
    <property type="entry name" value="Homeodomain-like"/>
    <property type="match status" value="2"/>
</dbReference>
<evidence type="ECO:0000259" key="10">
    <source>
        <dbReference type="PROSITE" id="PS50110"/>
    </source>
</evidence>
<dbReference type="GO" id="GO:0003700">
    <property type="term" value="F:DNA-binding transcription factor activity"/>
    <property type="evidence" value="ECO:0007669"/>
    <property type="project" value="InterPro"/>
</dbReference>
<dbReference type="PANTHER" id="PTHR42713">
    <property type="entry name" value="HISTIDINE KINASE-RELATED"/>
    <property type="match status" value="1"/>
</dbReference>
<dbReference type="CDD" id="cd17536">
    <property type="entry name" value="REC_YesN-like"/>
    <property type="match status" value="1"/>
</dbReference>
<evidence type="ECO:0000256" key="6">
    <source>
        <dbReference type="ARBA" id="ARBA00023125"/>
    </source>
</evidence>
<dbReference type="GO" id="GO:0000160">
    <property type="term" value="P:phosphorelay signal transduction system"/>
    <property type="evidence" value="ECO:0007669"/>
    <property type="project" value="UniProtKB-KW"/>
</dbReference>